<feature type="signal peptide" evidence="1">
    <location>
        <begin position="1"/>
        <end position="18"/>
    </location>
</feature>
<dbReference type="EMBL" id="KX701580">
    <property type="protein sequence ID" value="APD75536.1"/>
    <property type="molecule type" value="Genomic_DNA"/>
</dbReference>
<accession>A0A1J0RCP8</accession>
<keyword evidence="1" id="KW-0732">Signal</keyword>
<dbReference type="VEuPathDB" id="TriTrypDB:Tb427_000598700"/>
<reference evidence="2" key="1">
    <citation type="submission" date="2016-08" db="EMBL/GenBank/DDBJ databases">
        <title>VSG repertoire of Trypanosoma brucei EATRO 1125.</title>
        <authorList>
            <person name="Cross G.A."/>
        </authorList>
    </citation>
    <scope>NUCLEOTIDE SEQUENCE</scope>
    <source>
        <strain evidence="2">EATRO 1125</strain>
    </source>
</reference>
<organism evidence="2">
    <name type="scientific">Trypanosoma brucei</name>
    <dbReference type="NCBI Taxonomy" id="5691"/>
    <lineage>
        <taxon>Eukaryota</taxon>
        <taxon>Discoba</taxon>
        <taxon>Euglenozoa</taxon>
        <taxon>Kinetoplastea</taxon>
        <taxon>Metakinetoplastina</taxon>
        <taxon>Trypanosomatida</taxon>
        <taxon>Trypanosomatidae</taxon>
        <taxon>Trypanosoma</taxon>
    </lineage>
</organism>
<name>A0A1J0RCP8_9TRYP</name>
<proteinExistence type="predicted"/>
<evidence type="ECO:0000256" key="1">
    <source>
        <dbReference type="SAM" id="SignalP"/>
    </source>
</evidence>
<dbReference type="AlphaFoldDB" id="A0A1J0RCP8"/>
<sequence length="304" mass="31080">MSKLALVLTTLTLQLGAAGTIHNKKAQITTACGASDYLRGLEIKAGNAVRSALNKAIQAATTATKIKVAVASTSPENQAAGRIIVARIDEGAIRAMATILAENEAINAGVSAIGRLAGDQEVIAELHSLKIADVPTVAAASVTAEGTHLKITPKLTIATKPACIADDNSRKKDKEKDDADMNAPDAISLAVLTAAEPVGYGGALTVCSHGTPNTQISGISCAGSQASFGIKGGMVFATSIKKSTKKEPKLDSEYNADTTTNTVPNGPTIPAELKHLLELEKAVAAISAISVETDAATITKSSDI</sequence>
<feature type="chain" id="PRO_5012814215" evidence="1">
    <location>
        <begin position="19"/>
        <end position="304"/>
    </location>
</feature>
<protein>
    <submittedName>
        <fullName evidence="2">Variant surface glycoprotein 1125.5455</fullName>
    </submittedName>
</protein>
<dbReference type="VEuPathDB" id="TriTrypDB:Tb10.v4.0134"/>
<evidence type="ECO:0000313" key="2">
    <source>
        <dbReference type="EMBL" id="APD75536.1"/>
    </source>
</evidence>
<dbReference type="SUPFAM" id="SSF58087">
    <property type="entry name" value="Variant surface glycoprotein (N-terminal domain)"/>
    <property type="match status" value="1"/>
</dbReference>